<organism evidence="2 3">
    <name type="scientific">Actinomadura namibiensis</name>
    <dbReference type="NCBI Taxonomy" id="182080"/>
    <lineage>
        <taxon>Bacteria</taxon>
        <taxon>Bacillati</taxon>
        <taxon>Actinomycetota</taxon>
        <taxon>Actinomycetes</taxon>
        <taxon>Streptosporangiales</taxon>
        <taxon>Thermomonosporaceae</taxon>
        <taxon>Actinomadura</taxon>
    </lineage>
</organism>
<protein>
    <submittedName>
        <fullName evidence="2">SAM-dependent methyltransferase</fullName>
    </submittedName>
</protein>
<sequence>MMYEHPLAYLLGIEGIALLRAFVGEGDRDFVEARLAEVRRLLENEELAGAGVEVRRLDTVEGYRAWAGTYDDPGNAAFADEAVVGEIVDGLPAGVALDAACGTGRFARSLAGRGHRVIGVDSSAAMLDVARERVPEGEFRVGDLRALPVADDGVDLAVCALALTHVRDLGPVMGEFARVLRPGGHLVVSDVHPEAVARGSIPSLRDAGGRPARLASHRHLVGDYLRAALAAGLRPLRCEEPRRAAAGERPAPTGTLGPWDLWPWCLNDLVPEAAEAAAAPALLIWHFQLDLKSA</sequence>
<dbReference type="InterPro" id="IPR050508">
    <property type="entry name" value="Methyltransf_Superfamily"/>
</dbReference>
<dbReference type="AlphaFoldDB" id="A0A7W3LJV6"/>
<gene>
    <name evidence="2" type="ORF">HNR61_001016</name>
</gene>
<comment type="caution">
    <text evidence="2">The sequence shown here is derived from an EMBL/GenBank/DDBJ whole genome shotgun (WGS) entry which is preliminary data.</text>
</comment>
<keyword evidence="2" id="KW-0808">Transferase</keyword>
<reference evidence="2 3" key="1">
    <citation type="submission" date="2020-08" db="EMBL/GenBank/DDBJ databases">
        <title>Genomic Encyclopedia of Type Strains, Phase IV (KMG-IV): sequencing the most valuable type-strain genomes for metagenomic binning, comparative biology and taxonomic classification.</title>
        <authorList>
            <person name="Goeker M."/>
        </authorList>
    </citation>
    <scope>NUCLEOTIDE SEQUENCE [LARGE SCALE GENOMIC DNA]</scope>
    <source>
        <strain evidence="2 3">DSM 44197</strain>
    </source>
</reference>
<dbReference type="Pfam" id="PF08241">
    <property type="entry name" value="Methyltransf_11"/>
    <property type="match status" value="1"/>
</dbReference>
<proteinExistence type="predicted"/>
<dbReference type="InterPro" id="IPR013216">
    <property type="entry name" value="Methyltransf_11"/>
</dbReference>
<dbReference type="Proteomes" id="UP000572680">
    <property type="component" value="Unassembled WGS sequence"/>
</dbReference>
<dbReference type="Gene3D" id="3.40.50.150">
    <property type="entry name" value="Vaccinia Virus protein VP39"/>
    <property type="match status" value="1"/>
</dbReference>
<name>A0A7W3LJV6_ACTNM</name>
<dbReference type="EMBL" id="JACJIA010000001">
    <property type="protein sequence ID" value="MBA8949418.1"/>
    <property type="molecule type" value="Genomic_DNA"/>
</dbReference>
<dbReference type="CDD" id="cd02440">
    <property type="entry name" value="AdoMet_MTases"/>
    <property type="match status" value="1"/>
</dbReference>
<dbReference type="GO" id="GO:0008757">
    <property type="term" value="F:S-adenosylmethionine-dependent methyltransferase activity"/>
    <property type="evidence" value="ECO:0007669"/>
    <property type="project" value="InterPro"/>
</dbReference>
<evidence type="ECO:0000313" key="3">
    <source>
        <dbReference type="Proteomes" id="UP000572680"/>
    </source>
</evidence>
<dbReference type="GO" id="GO:0032259">
    <property type="term" value="P:methylation"/>
    <property type="evidence" value="ECO:0007669"/>
    <property type="project" value="UniProtKB-KW"/>
</dbReference>
<dbReference type="InterPro" id="IPR029063">
    <property type="entry name" value="SAM-dependent_MTases_sf"/>
</dbReference>
<evidence type="ECO:0000259" key="1">
    <source>
        <dbReference type="Pfam" id="PF08241"/>
    </source>
</evidence>
<evidence type="ECO:0000313" key="2">
    <source>
        <dbReference type="EMBL" id="MBA8949418.1"/>
    </source>
</evidence>
<keyword evidence="2" id="KW-0489">Methyltransferase</keyword>
<feature type="domain" description="Methyltransferase type 11" evidence="1">
    <location>
        <begin position="97"/>
        <end position="188"/>
    </location>
</feature>
<keyword evidence="3" id="KW-1185">Reference proteome</keyword>
<accession>A0A7W3LJV6</accession>
<dbReference type="PANTHER" id="PTHR42912">
    <property type="entry name" value="METHYLTRANSFERASE"/>
    <property type="match status" value="1"/>
</dbReference>
<dbReference type="SUPFAM" id="SSF53335">
    <property type="entry name" value="S-adenosyl-L-methionine-dependent methyltransferases"/>
    <property type="match status" value="1"/>
</dbReference>